<accession>A0A420EC15</accession>
<dbReference type="Proteomes" id="UP000284395">
    <property type="component" value="Unassembled WGS sequence"/>
</dbReference>
<sequence length="86" mass="9892">MELGVTSWQLWAESCSVIALRSMRMMQGGKLAEHEAERMVSEKIDANMGLAMKLATAGPTTPEKMMRRTITHYRRPVRANQRRLMR</sequence>
<keyword evidence="2" id="KW-1185">Reference proteome</keyword>
<gene>
    <name evidence="1" type="ORF">D6851_15370</name>
</gene>
<organism evidence="1 2">
    <name type="scientific">Altericroceibacterium spongiae</name>
    <dbReference type="NCBI Taxonomy" id="2320269"/>
    <lineage>
        <taxon>Bacteria</taxon>
        <taxon>Pseudomonadati</taxon>
        <taxon>Pseudomonadota</taxon>
        <taxon>Alphaproteobacteria</taxon>
        <taxon>Sphingomonadales</taxon>
        <taxon>Erythrobacteraceae</taxon>
        <taxon>Altericroceibacterium</taxon>
    </lineage>
</organism>
<dbReference type="EMBL" id="RAPF01000011">
    <property type="protein sequence ID" value="RKF18237.1"/>
    <property type="molecule type" value="Genomic_DNA"/>
</dbReference>
<dbReference type="AlphaFoldDB" id="A0A420EC15"/>
<protein>
    <recommendedName>
        <fullName evidence="3">Antibiotic ABC transporter</fullName>
    </recommendedName>
</protein>
<evidence type="ECO:0000313" key="2">
    <source>
        <dbReference type="Proteomes" id="UP000284395"/>
    </source>
</evidence>
<name>A0A420EC15_9SPHN</name>
<reference evidence="1 2" key="1">
    <citation type="submission" date="2018-09" db="EMBL/GenBank/DDBJ databases">
        <title>Altererythrobacter spongiae sp. nov., isolated from a marine sponge.</title>
        <authorList>
            <person name="Zhuang L."/>
            <person name="Luo L."/>
        </authorList>
    </citation>
    <scope>NUCLEOTIDE SEQUENCE [LARGE SCALE GENOMIC DNA]</scope>
    <source>
        <strain evidence="1 2">HN-Y73</strain>
    </source>
</reference>
<proteinExistence type="predicted"/>
<evidence type="ECO:0008006" key="3">
    <source>
        <dbReference type="Google" id="ProtNLM"/>
    </source>
</evidence>
<comment type="caution">
    <text evidence="1">The sequence shown here is derived from an EMBL/GenBank/DDBJ whole genome shotgun (WGS) entry which is preliminary data.</text>
</comment>
<evidence type="ECO:0000313" key="1">
    <source>
        <dbReference type="EMBL" id="RKF18237.1"/>
    </source>
</evidence>
<dbReference type="OrthoDB" id="7432973at2"/>